<keyword evidence="3" id="KW-1185">Reference proteome</keyword>
<feature type="transmembrane region" description="Helical" evidence="1">
    <location>
        <begin position="37"/>
        <end position="64"/>
    </location>
</feature>
<protein>
    <submittedName>
        <fullName evidence="2">Uncharacterized protein</fullName>
    </submittedName>
</protein>
<name>A0ABY7G677_MYAAR</name>
<dbReference type="Proteomes" id="UP001164746">
    <property type="component" value="Chromosome 16"/>
</dbReference>
<keyword evidence="1" id="KW-0812">Transmembrane</keyword>
<evidence type="ECO:0000256" key="1">
    <source>
        <dbReference type="SAM" id="Phobius"/>
    </source>
</evidence>
<proteinExistence type="predicted"/>
<evidence type="ECO:0000313" key="2">
    <source>
        <dbReference type="EMBL" id="WAR29947.1"/>
    </source>
</evidence>
<keyword evidence="1" id="KW-0472">Membrane</keyword>
<dbReference type="EMBL" id="CP111027">
    <property type="protein sequence ID" value="WAR29947.1"/>
    <property type="molecule type" value="Genomic_DNA"/>
</dbReference>
<accession>A0ABY7G677</accession>
<sequence>MVKYEFSHNSIFKKYIQTTFKDISKSEAAGNSKVTGVAALVLGVLVASGVLIKGIGFSFIDFVLNN</sequence>
<gene>
    <name evidence="2" type="ORF">MAR_003515</name>
</gene>
<evidence type="ECO:0000313" key="3">
    <source>
        <dbReference type="Proteomes" id="UP001164746"/>
    </source>
</evidence>
<reference evidence="2" key="1">
    <citation type="submission" date="2022-11" db="EMBL/GenBank/DDBJ databases">
        <title>Centuries of genome instability and evolution in soft-shell clam transmissible cancer (bioRxiv).</title>
        <authorList>
            <person name="Hart S.F.M."/>
            <person name="Yonemitsu M.A."/>
            <person name="Giersch R.M."/>
            <person name="Beal B.F."/>
            <person name="Arriagada G."/>
            <person name="Davis B.W."/>
            <person name="Ostrander E.A."/>
            <person name="Goff S.P."/>
            <person name="Metzger M.J."/>
        </authorList>
    </citation>
    <scope>NUCLEOTIDE SEQUENCE</scope>
    <source>
        <strain evidence="2">MELC-2E11</strain>
        <tissue evidence="2">Siphon/mantle</tissue>
    </source>
</reference>
<organism evidence="2 3">
    <name type="scientific">Mya arenaria</name>
    <name type="common">Soft-shell clam</name>
    <dbReference type="NCBI Taxonomy" id="6604"/>
    <lineage>
        <taxon>Eukaryota</taxon>
        <taxon>Metazoa</taxon>
        <taxon>Spiralia</taxon>
        <taxon>Lophotrochozoa</taxon>
        <taxon>Mollusca</taxon>
        <taxon>Bivalvia</taxon>
        <taxon>Autobranchia</taxon>
        <taxon>Heteroconchia</taxon>
        <taxon>Euheterodonta</taxon>
        <taxon>Imparidentia</taxon>
        <taxon>Neoheterodontei</taxon>
        <taxon>Myida</taxon>
        <taxon>Myoidea</taxon>
        <taxon>Myidae</taxon>
        <taxon>Mya</taxon>
    </lineage>
</organism>
<keyword evidence="1" id="KW-1133">Transmembrane helix</keyword>